<feature type="compositionally biased region" description="Low complexity" evidence="1">
    <location>
        <begin position="185"/>
        <end position="219"/>
    </location>
</feature>
<dbReference type="Proteomes" id="UP001165063">
    <property type="component" value="Unassembled WGS sequence"/>
</dbReference>
<dbReference type="AlphaFoldDB" id="A0A9W6Z2S2"/>
<reference evidence="2" key="1">
    <citation type="submission" date="2023-04" db="EMBL/GenBank/DDBJ databases">
        <title>Ambrosiozyma monospora NBRC 1965.</title>
        <authorList>
            <person name="Ichikawa N."/>
            <person name="Sato H."/>
            <person name="Tonouchi N."/>
        </authorList>
    </citation>
    <scope>NUCLEOTIDE SEQUENCE</scope>
    <source>
        <strain evidence="2">NBRC 1965</strain>
    </source>
</reference>
<comment type="caution">
    <text evidence="2">The sequence shown here is derived from an EMBL/GenBank/DDBJ whole genome shotgun (WGS) entry which is preliminary data.</text>
</comment>
<feature type="compositionally biased region" description="Low complexity" evidence="1">
    <location>
        <begin position="29"/>
        <end position="41"/>
    </location>
</feature>
<sequence>MSFSSLLSQIRKDKSVNDVSSISRSIPTNKQQNQNQSSSSRNGDRTLSKSRKQAVVASELMDPAVARLKEARRKEKEKEMAAKAAKNPKKRIASTTKKSTTSSSSSSSKPRHATPKGPSGSRHNNNNHTEKSRKPQHTDPRLAMLEIRRSASPGGPKLSFKELMKQANTIDATKLALNPVKDTTKQQPKTTLLKKSGSGSGLNSNSYSSSRRSGSPISGSGSGSGSGTSGKLLSDARRKHNVGRGPTEARKLPSGPGASRRPPSGPRSDRDGDRDRDRARERERNREEPRAPPIPKGPAPFARPSSDLMKKLKSKDKPRSRMGMGPPRGPSGMRRPVSSSDPRSRAHDRDRAMGRDRERDRPRKKQPPSRAEYDDIDAGGSDSFGIDAEEEEDEDLDDG</sequence>
<feature type="compositionally biased region" description="Low complexity" evidence="1">
    <location>
        <begin position="253"/>
        <end position="262"/>
    </location>
</feature>
<name>A0A9W6Z2S2_AMBMO</name>
<feature type="compositionally biased region" description="Basic and acidic residues" evidence="1">
    <location>
        <begin position="267"/>
        <end position="290"/>
    </location>
</feature>
<feature type="compositionally biased region" description="Basic residues" evidence="1">
    <location>
        <begin position="311"/>
        <end position="320"/>
    </location>
</feature>
<feature type="compositionally biased region" description="Low complexity" evidence="1">
    <location>
        <begin position="321"/>
        <end position="341"/>
    </location>
</feature>
<feature type="compositionally biased region" description="Basic and acidic residues" evidence="1">
    <location>
        <begin position="67"/>
        <end position="81"/>
    </location>
</feature>
<feature type="compositionally biased region" description="Polar residues" evidence="1">
    <location>
        <begin position="17"/>
        <end position="28"/>
    </location>
</feature>
<feature type="compositionally biased region" description="Low complexity" evidence="1">
    <location>
        <begin position="93"/>
        <end position="108"/>
    </location>
</feature>
<evidence type="ECO:0000313" key="3">
    <source>
        <dbReference type="Proteomes" id="UP001165063"/>
    </source>
</evidence>
<dbReference type="OrthoDB" id="2401875at2759"/>
<proteinExistence type="predicted"/>
<evidence type="ECO:0000256" key="1">
    <source>
        <dbReference type="SAM" id="MobiDB-lite"/>
    </source>
</evidence>
<feature type="compositionally biased region" description="Basic and acidic residues" evidence="1">
    <location>
        <begin position="128"/>
        <end position="140"/>
    </location>
</feature>
<gene>
    <name evidence="2" type="ORF">Amon01_000720200</name>
</gene>
<keyword evidence="3" id="KW-1185">Reference proteome</keyword>
<feature type="compositionally biased region" description="Acidic residues" evidence="1">
    <location>
        <begin position="387"/>
        <end position="399"/>
    </location>
</feature>
<evidence type="ECO:0000313" key="2">
    <source>
        <dbReference type="EMBL" id="GMG50612.1"/>
    </source>
</evidence>
<accession>A0A9W6Z2S2</accession>
<feature type="region of interest" description="Disordered" evidence="1">
    <location>
        <begin position="1"/>
        <end position="399"/>
    </location>
</feature>
<feature type="compositionally biased region" description="Basic and acidic residues" evidence="1">
    <location>
        <begin position="342"/>
        <end position="361"/>
    </location>
</feature>
<organism evidence="2 3">
    <name type="scientific">Ambrosiozyma monospora</name>
    <name type="common">Yeast</name>
    <name type="synonym">Endomycopsis monosporus</name>
    <dbReference type="NCBI Taxonomy" id="43982"/>
    <lineage>
        <taxon>Eukaryota</taxon>
        <taxon>Fungi</taxon>
        <taxon>Dikarya</taxon>
        <taxon>Ascomycota</taxon>
        <taxon>Saccharomycotina</taxon>
        <taxon>Pichiomycetes</taxon>
        <taxon>Pichiales</taxon>
        <taxon>Pichiaceae</taxon>
        <taxon>Ambrosiozyma</taxon>
    </lineage>
</organism>
<protein>
    <submittedName>
        <fullName evidence="2">Unnamed protein product</fullName>
    </submittedName>
</protein>
<dbReference type="EMBL" id="BSXU01005107">
    <property type="protein sequence ID" value="GMG50612.1"/>
    <property type="molecule type" value="Genomic_DNA"/>
</dbReference>